<dbReference type="PROSITE" id="PS51708">
    <property type="entry name" value="CHAD"/>
    <property type="match status" value="1"/>
</dbReference>
<feature type="domain" description="CYTH" evidence="1">
    <location>
        <begin position="2"/>
        <end position="202"/>
    </location>
</feature>
<dbReference type="PANTHER" id="PTHR39569">
    <property type="entry name" value="INORGANIC TRIPHOSPHATASE"/>
    <property type="match status" value="1"/>
</dbReference>
<dbReference type="Pfam" id="PF05235">
    <property type="entry name" value="CHAD"/>
    <property type="match status" value="1"/>
</dbReference>
<proteinExistence type="predicted"/>
<dbReference type="Proteomes" id="UP000580043">
    <property type="component" value="Unassembled WGS sequence"/>
</dbReference>
<keyword evidence="4" id="KW-1185">Reference proteome</keyword>
<dbReference type="InterPro" id="IPR023577">
    <property type="entry name" value="CYTH_domain"/>
</dbReference>
<dbReference type="GO" id="GO:0050355">
    <property type="term" value="F:inorganic triphosphate phosphatase activity"/>
    <property type="evidence" value="ECO:0007669"/>
    <property type="project" value="InterPro"/>
</dbReference>
<dbReference type="Pfam" id="PF01928">
    <property type="entry name" value="CYTH"/>
    <property type="match status" value="1"/>
</dbReference>
<dbReference type="RefSeq" id="WP_169145168.1">
    <property type="nucleotide sequence ID" value="NZ_JABBGA010000004.1"/>
</dbReference>
<dbReference type="InterPro" id="IPR033469">
    <property type="entry name" value="CYTH-like_dom_sf"/>
</dbReference>
<protein>
    <submittedName>
        <fullName evidence="3">CHAD domain-containing protein</fullName>
    </submittedName>
</protein>
<name>A0A848G535_9RHOO</name>
<comment type="caution">
    <text evidence="3">The sequence shown here is derived from an EMBL/GenBank/DDBJ whole genome shotgun (WGS) entry which is preliminary data.</text>
</comment>
<gene>
    <name evidence="3" type="ORF">HHL15_07300</name>
</gene>
<feature type="domain" description="CHAD" evidence="2">
    <location>
        <begin position="217"/>
        <end position="500"/>
    </location>
</feature>
<dbReference type="PROSITE" id="PS51707">
    <property type="entry name" value="CYTH"/>
    <property type="match status" value="1"/>
</dbReference>
<dbReference type="InterPro" id="IPR007899">
    <property type="entry name" value="CHAD_dom"/>
</dbReference>
<dbReference type="SMART" id="SM01118">
    <property type="entry name" value="CYTH"/>
    <property type="match status" value="1"/>
</dbReference>
<dbReference type="Gene3D" id="2.40.320.10">
    <property type="entry name" value="Hypothetical Protein Pfu-838710-001"/>
    <property type="match status" value="1"/>
</dbReference>
<dbReference type="SMART" id="SM00880">
    <property type="entry name" value="CHAD"/>
    <property type="match status" value="1"/>
</dbReference>
<dbReference type="InterPro" id="IPR038186">
    <property type="entry name" value="CHAD_dom_sf"/>
</dbReference>
<evidence type="ECO:0000313" key="4">
    <source>
        <dbReference type="Proteomes" id="UP000580043"/>
    </source>
</evidence>
<reference evidence="3 4" key="1">
    <citation type="submission" date="2020-04" db="EMBL/GenBank/DDBJ databases">
        <title>Zoogloea sp. G-4-1-14 isolated from soil.</title>
        <authorList>
            <person name="Dahal R.H."/>
        </authorList>
    </citation>
    <scope>NUCLEOTIDE SEQUENCE [LARGE SCALE GENOMIC DNA]</scope>
    <source>
        <strain evidence="3 4">G-4-1-14</strain>
    </source>
</reference>
<accession>A0A848G535</accession>
<organism evidence="3 4">
    <name type="scientific">Zoogloea dura</name>
    <dbReference type="NCBI Taxonomy" id="2728840"/>
    <lineage>
        <taxon>Bacteria</taxon>
        <taxon>Pseudomonadati</taxon>
        <taxon>Pseudomonadota</taxon>
        <taxon>Betaproteobacteria</taxon>
        <taxon>Rhodocyclales</taxon>
        <taxon>Zoogloeaceae</taxon>
        <taxon>Zoogloea</taxon>
    </lineage>
</organism>
<evidence type="ECO:0000259" key="1">
    <source>
        <dbReference type="PROSITE" id="PS51707"/>
    </source>
</evidence>
<dbReference type="Gene3D" id="1.40.20.10">
    <property type="entry name" value="CHAD domain"/>
    <property type="match status" value="1"/>
</dbReference>
<dbReference type="InterPro" id="IPR039013">
    <property type="entry name" value="YgiF"/>
</dbReference>
<dbReference type="GO" id="GO:0046872">
    <property type="term" value="F:metal ion binding"/>
    <property type="evidence" value="ECO:0007669"/>
    <property type="project" value="TreeGrafter"/>
</dbReference>
<dbReference type="EMBL" id="JABBGA010000004">
    <property type="protein sequence ID" value="NML25543.1"/>
    <property type="molecule type" value="Genomic_DNA"/>
</dbReference>
<sequence length="502" mass="56325">MSHEIELKLTLPQKSLAALRRHPLIADAPRDGRTCTLENTYFDTPELELRERRMAVRTRKAGTRWLQTVKCAAESTGGLSSRPEWEQPYTNGCFDFSAIDRDDVRSRLESLHPRLVPVFTTRFKRETCILTPREGVKVLAMIDSGTIEADGRERPLCELELELVEGEPEELYALALQLAETLPLTPENVSKAERGYRLFSNHALRPAKARPSRLSAEQSPVDAFRIIGFDCLALWQANESGARESDDPEFIHQLRVALRRLRSALRLFGPALPTDFVARWSDALKDAADGLGAARDLDVMLAEVLSPVAESGLADEATQRLIAMAVDRRDREKAAAREQLLAASHGRQMLALAADLYTLQSDALVKSANLTTFARLQLSQLRKRARRRFSAAADDLHADKLHELRVSLKRLRYGIEFLLPLLPEKATVRFANDVAEVQETLGYLNDEAVARSRLKTWAGKDPELRSGAAFVAGWHAPRVARLRKSVLPALEPLLWGKAPWRR</sequence>
<dbReference type="AlphaFoldDB" id="A0A848G535"/>
<dbReference type="SUPFAM" id="SSF55154">
    <property type="entry name" value="CYTH-like phosphatases"/>
    <property type="match status" value="1"/>
</dbReference>
<evidence type="ECO:0000259" key="2">
    <source>
        <dbReference type="PROSITE" id="PS51708"/>
    </source>
</evidence>
<dbReference type="PANTHER" id="PTHR39569:SF1">
    <property type="entry name" value="INORGANIC TRIPHOSPHATASE"/>
    <property type="match status" value="1"/>
</dbReference>
<evidence type="ECO:0000313" key="3">
    <source>
        <dbReference type="EMBL" id="NML25543.1"/>
    </source>
</evidence>
<dbReference type="CDD" id="cd07756">
    <property type="entry name" value="CYTH-like_Pase_CHAD"/>
    <property type="match status" value="1"/>
</dbReference>